<dbReference type="GO" id="GO:0003729">
    <property type="term" value="F:mRNA binding"/>
    <property type="evidence" value="ECO:0007669"/>
    <property type="project" value="EnsemblFungi"/>
</dbReference>
<comment type="similarity">
    <text evidence="2 5">Belongs to the ARPC5 family.</text>
</comment>
<keyword evidence="3" id="KW-0963">Cytoplasm</keyword>
<name>A0A1X2GMB5_9FUNG</name>
<dbReference type="STRING" id="101127.A0A1X2GMB5"/>
<protein>
    <recommendedName>
        <fullName evidence="5">Actin-related protein 2/3 complex subunit 5</fullName>
    </recommendedName>
</protein>
<keyword evidence="7" id="KW-1185">Reference proteome</keyword>
<dbReference type="AlphaFoldDB" id="A0A1X2GMB5"/>
<evidence type="ECO:0000256" key="3">
    <source>
        <dbReference type="ARBA" id="ARBA00022490"/>
    </source>
</evidence>
<dbReference type="Gene3D" id="1.25.40.190">
    <property type="entry name" value="Actin-related protein 2/3 complex subunit 5"/>
    <property type="match status" value="1"/>
</dbReference>
<dbReference type="EMBL" id="MCGT01000009">
    <property type="protein sequence ID" value="ORX57051.1"/>
    <property type="molecule type" value="Genomic_DNA"/>
</dbReference>
<comment type="subcellular location">
    <subcellularLocation>
        <location evidence="1">Cytoplasm</location>
        <location evidence="1">Cytoskeleton</location>
    </subcellularLocation>
</comment>
<dbReference type="OrthoDB" id="429520at2759"/>
<dbReference type="InterPro" id="IPR006789">
    <property type="entry name" value="ARPC5"/>
</dbReference>
<evidence type="ECO:0000256" key="2">
    <source>
        <dbReference type="ARBA" id="ARBA00006084"/>
    </source>
</evidence>
<evidence type="ECO:0000256" key="1">
    <source>
        <dbReference type="ARBA" id="ARBA00004245"/>
    </source>
</evidence>
<dbReference type="GO" id="GO:0030833">
    <property type="term" value="P:regulation of actin filament polymerization"/>
    <property type="evidence" value="ECO:0007669"/>
    <property type="project" value="InterPro"/>
</dbReference>
<proteinExistence type="inferred from homology"/>
<evidence type="ECO:0000313" key="6">
    <source>
        <dbReference type="EMBL" id="ORX57051.1"/>
    </source>
</evidence>
<evidence type="ECO:0000256" key="4">
    <source>
        <dbReference type="ARBA" id="ARBA00023212"/>
    </source>
</evidence>
<sequence length="130" mass="14531">MSWRRIDIDQYDEDAYTEDEIMAEFEAGLTPQQLEADAQTRTSDVRNLMNKGDLNAALVRSLEDPPYLRHIDQVKLASTQSVVDVLNAYRASDIETVVKGLKGEQRDLTEVAGTGSIVRVMTDKRSVTVA</sequence>
<comment type="caution">
    <text evidence="6">The sequence shown here is derived from an EMBL/GenBank/DDBJ whole genome shotgun (WGS) entry which is preliminary data.</text>
</comment>
<dbReference type="GO" id="GO:0044396">
    <property type="term" value="P:actin cortical patch organization"/>
    <property type="evidence" value="ECO:0007669"/>
    <property type="project" value="EnsemblFungi"/>
</dbReference>
<dbReference type="GO" id="GO:0005885">
    <property type="term" value="C:Arp2/3 protein complex"/>
    <property type="evidence" value="ECO:0007669"/>
    <property type="project" value="EnsemblFungi"/>
</dbReference>
<dbReference type="GO" id="GO:0034314">
    <property type="term" value="P:Arp2/3 complex-mediated actin nucleation"/>
    <property type="evidence" value="ECO:0007669"/>
    <property type="project" value="InterPro"/>
</dbReference>
<dbReference type="SUPFAM" id="SSF69103">
    <property type="entry name" value="Arp2/3 complex 16 kDa subunit ARPC5"/>
    <property type="match status" value="1"/>
</dbReference>
<keyword evidence="4 5" id="KW-0206">Cytoskeleton</keyword>
<dbReference type="GO" id="GO:0000001">
    <property type="term" value="P:mitochondrion inheritance"/>
    <property type="evidence" value="ECO:0007669"/>
    <property type="project" value="EnsemblFungi"/>
</dbReference>
<organism evidence="6 7">
    <name type="scientific">Hesseltinella vesiculosa</name>
    <dbReference type="NCBI Taxonomy" id="101127"/>
    <lineage>
        <taxon>Eukaryota</taxon>
        <taxon>Fungi</taxon>
        <taxon>Fungi incertae sedis</taxon>
        <taxon>Mucoromycota</taxon>
        <taxon>Mucoromycotina</taxon>
        <taxon>Mucoromycetes</taxon>
        <taxon>Mucorales</taxon>
        <taxon>Cunninghamellaceae</taxon>
        <taxon>Hesseltinella</taxon>
    </lineage>
</organism>
<dbReference type="GO" id="GO:0030674">
    <property type="term" value="F:protein-macromolecule adaptor activity"/>
    <property type="evidence" value="ECO:0007669"/>
    <property type="project" value="EnsemblFungi"/>
</dbReference>
<evidence type="ECO:0000313" key="7">
    <source>
        <dbReference type="Proteomes" id="UP000242146"/>
    </source>
</evidence>
<evidence type="ECO:0000256" key="5">
    <source>
        <dbReference type="RuleBase" id="RU004301"/>
    </source>
</evidence>
<accession>A0A1X2GMB5</accession>
<dbReference type="Proteomes" id="UP000242146">
    <property type="component" value="Unassembled WGS sequence"/>
</dbReference>
<dbReference type="Pfam" id="PF04699">
    <property type="entry name" value="P16-Arc"/>
    <property type="match status" value="1"/>
</dbReference>
<dbReference type="InterPro" id="IPR036743">
    <property type="entry name" value="ARPC5_sf"/>
</dbReference>
<dbReference type="PANTHER" id="PTHR12644">
    <property type="entry name" value="ARP2/3 COMPLEX 16 KD SUBUNIT P16-ARC"/>
    <property type="match status" value="1"/>
</dbReference>
<comment type="function">
    <text evidence="5">Functions as component of the Arp2/3 complex which is involved in regulation of actin polymerization and together with an activating nucleation-promoting factor (NPF) mediates the formation of branched actin networks. Arp2/3 complex plays a critical role in the control of cell morphogenesis via the modulation of cell polarity development.</text>
</comment>
<reference evidence="6 7" key="1">
    <citation type="submission" date="2016-07" db="EMBL/GenBank/DDBJ databases">
        <title>Pervasive Adenine N6-methylation of Active Genes in Fungi.</title>
        <authorList>
            <consortium name="DOE Joint Genome Institute"/>
            <person name="Mondo S.J."/>
            <person name="Dannebaum R.O."/>
            <person name="Kuo R.C."/>
            <person name="Labutti K."/>
            <person name="Haridas S."/>
            <person name="Kuo A."/>
            <person name="Salamov A."/>
            <person name="Ahrendt S.R."/>
            <person name="Lipzen A."/>
            <person name="Sullivan W."/>
            <person name="Andreopoulos W.B."/>
            <person name="Clum A."/>
            <person name="Lindquist E."/>
            <person name="Daum C."/>
            <person name="Ramamoorthy G.K."/>
            <person name="Gryganskyi A."/>
            <person name="Culley D."/>
            <person name="Magnuson J.K."/>
            <person name="James T.Y."/>
            <person name="O'Malley M.A."/>
            <person name="Stajich J.E."/>
            <person name="Spatafora J.W."/>
            <person name="Visel A."/>
            <person name="Grigoriev I.V."/>
        </authorList>
    </citation>
    <scope>NUCLEOTIDE SEQUENCE [LARGE SCALE GENOMIC DNA]</scope>
    <source>
        <strain evidence="6 7">NRRL 3301</strain>
    </source>
</reference>
<gene>
    <name evidence="6" type="ORF">DM01DRAFT_260041</name>
</gene>